<dbReference type="EMBL" id="VSSQ01143323">
    <property type="protein sequence ID" value="MPN63622.1"/>
    <property type="molecule type" value="Genomic_DNA"/>
</dbReference>
<dbReference type="EC" id="2.4.-.-" evidence="1"/>
<protein>
    <submittedName>
        <fullName evidence="1">Putative glycosyltransferase EpsF</fullName>
        <ecNumber evidence="1">2.4.-.-</ecNumber>
    </submittedName>
</protein>
<dbReference type="AlphaFoldDB" id="A0A645JK53"/>
<reference evidence="1" key="1">
    <citation type="submission" date="2019-08" db="EMBL/GenBank/DDBJ databases">
        <authorList>
            <person name="Kucharzyk K."/>
            <person name="Murdoch R.W."/>
            <person name="Higgins S."/>
            <person name="Loffler F."/>
        </authorList>
    </citation>
    <scope>NUCLEOTIDE SEQUENCE</scope>
</reference>
<dbReference type="Pfam" id="PF13692">
    <property type="entry name" value="Glyco_trans_1_4"/>
    <property type="match status" value="1"/>
</dbReference>
<organism evidence="1">
    <name type="scientific">bioreactor metagenome</name>
    <dbReference type="NCBI Taxonomy" id="1076179"/>
    <lineage>
        <taxon>unclassified sequences</taxon>
        <taxon>metagenomes</taxon>
        <taxon>ecological metagenomes</taxon>
    </lineage>
</organism>
<gene>
    <name evidence="1" type="primary">epsF_43</name>
    <name evidence="1" type="ORF">SDC9_211386</name>
</gene>
<dbReference type="SUPFAM" id="SSF53756">
    <property type="entry name" value="UDP-Glycosyltransferase/glycogen phosphorylase"/>
    <property type="match status" value="1"/>
</dbReference>
<dbReference type="GO" id="GO:0016757">
    <property type="term" value="F:glycosyltransferase activity"/>
    <property type="evidence" value="ECO:0007669"/>
    <property type="project" value="UniProtKB-KW"/>
</dbReference>
<evidence type="ECO:0000313" key="1">
    <source>
        <dbReference type="EMBL" id="MPN63622.1"/>
    </source>
</evidence>
<accession>A0A645JK53</accession>
<sequence length="103" mass="11131">MLLSAFDLFTLPSRFEGLGIVLIEAQASGLGCVASCAVPRDTQIVSCEYLPLSDSALWAEAFVRTSESANRELPERALAERGYEIASAAAELQTFYERAAGRI</sequence>
<keyword evidence="1" id="KW-0328">Glycosyltransferase</keyword>
<keyword evidence="1" id="KW-0808">Transferase</keyword>
<name>A0A645JK53_9ZZZZ</name>
<dbReference type="Gene3D" id="3.40.50.2000">
    <property type="entry name" value="Glycogen Phosphorylase B"/>
    <property type="match status" value="1"/>
</dbReference>
<comment type="caution">
    <text evidence="1">The sequence shown here is derived from an EMBL/GenBank/DDBJ whole genome shotgun (WGS) entry which is preliminary data.</text>
</comment>
<proteinExistence type="predicted"/>